<dbReference type="InterPro" id="IPR036148">
    <property type="entry name" value="MmgE/PrpD_sf"/>
</dbReference>
<dbReference type="Proteomes" id="UP001290101">
    <property type="component" value="Unassembled WGS sequence"/>
</dbReference>
<dbReference type="InterPro" id="IPR042183">
    <property type="entry name" value="MmgE/PrpD_sf_1"/>
</dbReference>
<dbReference type="Pfam" id="PF19305">
    <property type="entry name" value="MmgE_PrpD_C"/>
    <property type="match status" value="1"/>
</dbReference>
<feature type="domain" description="MmgE/PrpD N-terminal" evidence="2">
    <location>
        <begin position="9"/>
        <end position="246"/>
    </location>
</feature>
<comment type="similarity">
    <text evidence="1">Belongs to the PrpD family.</text>
</comment>
<comment type="caution">
    <text evidence="4">The sequence shown here is derived from an EMBL/GenBank/DDBJ whole genome shotgun (WGS) entry which is preliminary data.</text>
</comment>
<dbReference type="InterPro" id="IPR045336">
    <property type="entry name" value="MmgE_PrpD_N"/>
</dbReference>
<dbReference type="Gene3D" id="1.10.4100.10">
    <property type="entry name" value="2-methylcitrate dehydratase PrpD"/>
    <property type="match status" value="1"/>
</dbReference>
<evidence type="ECO:0000259" key="2">
    <source>
        <dbReference type="Pfam" id="PF03972"/>
    </source>
</evidence>
<gene>
    <name evidence="4" type="ORF">U2F25_15245</name>
</gene>
<evidence type="ECO:0000259" key="3">
    <source>
        <dbReference type="Pfam" id="PF19305"/>
    </source>
</evidence>
<evidence type="ECO:0000256" key="1">
    <source>
        <dbReference type="ARBA" id="ARBA00006174"/>
    </source>
</evidence>
<dbReference type="Gene3D" id="3.30.1330.120">
    <property type="entry name" value="2-methylcitrate dehydratase PrpD"/>
    <property type="match status" value="1"/>
</dbReference>
<dbReference type="Pfam" id="PF03972">
    <property type="entry name" value="MmgE_PrpD_N"/>
    <property type="match status" value="1"/>
</dbReference>
<feature type="domain" description="MmgE/PrpD C-terminal" evidence="3">
    <location>
        <begin position="272"/>
        <end position="417"/>
    </location>
</feature>
<proteinExistence type="inferred from homology"/>
<reference evidence="4 5" key="1">
    <citation type="submission" date="2023-12" db="EMBL/GenBank/DDBJ databases">
        <title>Micromonospora sp. nov., isolated from Atacama Desert.</title>
        <authorList>
            <person name="Carro L."/>
            <person name="Golinska P."/>
            <person name="Klenk H.-P."/>
            <person name="Goodfellow M."/>
        </authorList>
    </citation>
    <scope>NUCLEOTIDE SEQUENCE [LARGE SCALE GENOMIC DNA]</scope>
    <source>
        <strain evidence="4 5">4G53</strain>
    </source>
</reference>
<sequence>MTDAPAATRQLAEYAATVTADDIPVEVTEAAKLVVLDTVGVAMAAVDFPIGRILTDYAAAMGGAPAARVLGTDLATSPQLAAQINGTLAHGLDYDDHGHLSTHVLPAALAVGESLGSSGADLLTAYVVGRECGYRLSSVIEAKRKQKQGPTYRGWYRVGVVGPVAAAVAASRMLGLDPERTRYAIGIASSSSGGLRRNLGTMTKALHAGNSAAAGVTAAMLAARGFTADAEAIEGPLGLVNAICLPGEAEWVPLARLGAPYELSQKLGVKYFPACSPSHKPLAAMLKLRRDHAIDPARVASIEADLHEFSLRRLDPAEAIATGYSLPYLLAIALVDGRVGPDQVNGDRLHDPVVRQLMAKVVADPDAAPAGAPERVTIRLDDGTVLTAECGCKPDLSEPGEIAAKFDDCAGRRLDLHGVTQLKEAILDLGAVADVRDLTAMTTGTAGSGPC</sequence>
<name>A0ABU5JDY5_9ACTN</name>
<organism evidence="4 5">
    <name type="scientific">Micromonospora sicca</name>
    <dbReference type="NCBI Taxonomy" id="2202420"/>
    <lineage>
        <taxon>Bacteria</taxon>
        <taxon>Bacillati</taxon>
        <taxon>Actinomycetota</taxon>
        <taxon>Actinomycetes</taxon>
        <taxon>Micromonosporales</taxon>
        <taxon>Micromonosporaceae</taxon>
        <taxon>Micromonospora</taxon>
    </lineage>
</organism>
<dbReference type="RefSeq" id="WP_322440872.1">
    <property type="nucleotide sequence ID" value="NZ_JAXOTQ010000017.1"/>
</dbReference>
<dbReference type="InterPro" id="IPR042188">
    <property type="entry name" value="MmgE/PrpD_sf_2"/>
</dbReference>
<dbReference type="PANTHER" id="PTHR16943">
    <property type="entry name" value="2-METHYLCITRATE DEHYDRATASE-RELATED"/>
    <property type="match status" value="1"/>
</dbReference>
<protein>
    <submittedName>
        <fullName evidence="4">MmgE/PrpD family protein</fullName>
    </submittedName>
</protein>
<keyword evidence="5" id="KW-1185">Reference proteome</keyword>
<dbReference type="SUPFAM" id="SSF103378">
    <property type="entry name" value="2-methylcitrate dehydratase PrpD"/>
    <property type="match status" value="1"/>
</dbReference>
<evidence type="ECO:0000313" key="5">
    <source>
        <dbReference type="Proteomes" id="UP001290101"/>
    </source>
</evidence>
<dbReference type="InterPro" id="IPR005656">
    <property type="entry name" value="MmgE_PrpD"/>
</dbReference>
<dbReference type="PANTHER" id="PTHR16943:SF8">
    <property type="entry name" value="2-METHYLCITRATE DEHYDRATASE"/>
    <property type="match status" value="1"/>
</dbReference>
<dbReference type="EMBL" id="JAXOTQ010000017">
    <property type="protein sequence ID" value="MDZ5490805.1"/>
    <property type="molecule type" value="Genomic_DNA"/>
</dbReference>
<evidence type="ECO:0000313" key="4">
    <source>
        <dbReference type="EMBL" id="MDZ5490805.1"/>
    </source>
</evidence>
<dbReference type="InterPro" id="IPR045337">
    <property type="entry name" value="MmgE_PrpD_C"/>
</dbReference>
<accession>A0ABU5JDY5</accession>